<dbReference type="EMBL" id="JBHLZP010000535">
    <property type="protein sequence ID" value="MFB9838560.1"/>
    <property type="molecule type" value="Genomic_DNA"/>
</dbReference>
<comment type="caution">
    <text evidence="2">The sequence shown here is derived from an EMBL/GenBank/DDBJ whole genome shotgun (WGS) entry which is preliminary data.</text>
</comment>
<reference evidence="2 3" key="1">
    <citation type="submission" date="2024-09" db="EMBL/GenBank/DDBJ databases">
        <authorList>
            <person name="Sun Q."/>
            <person name="Mori K."/>
        </authorList>
    </citation>
    <scope>NUCLEOTIDE SEQUENCE [LARGE SCALE GENOMIC DNA]</scope>
    <source>
        <strain evidence="2 3">TBRC 0563</strain>
    </source>
</reference>
<dbReference type="Proteomes" id="UP001589627">
    <property type="component" value="Unassembled WGS sequence"/>
</dbReference>
<organism evidence="2 3">
    <name type="scientific">Actinoallomurus acaciae</name>
    <dbReference type="NCBI Taxonomy" id="502577"/>
    <lineage>
        <taxon>Bacteria</taxon>
        <taxon>Bacillati</taxon>
        <taxon>Actinomycetota</taxon>
        <taxon>Actinomycetes</taxon>
        <taxon>Streptosporangiales</taxon>
        <taxon>Thermomonosporaceae</taxon>
        <taxon>Actinoallomurus</taxon>
    </lineage>
</organism>
<evidence type="ECO:0000313" key="2">
    <source>
        <dbReference type="EMBL" id="MFB9838560.1"/>
    </source>
</evidence>
<keyword evidence="3" id="KW-1185">Reference proteome</keyword>
<protein>
    <recommendedName>
        <fullName evidence="4">Sensor histidine kinase</fullName>
    </recommendedName>
</protein>
<keyword evidence="1" id="KW-0472">Membrane</keyword>
<name>A0ABV5YU02_9ACTN</name>
<feature type="non-terminal residue" evidence="2">
    <location>
        <position position="1"/>
    </location>
</feature>
<dbReference type="RefSeq" id="WP_378211596.1">
    <property type="nucleotide sequence ID" value="NZ_JBHLZP010000535.1"/>
</dbReference>
<gene>
    <name evidence="2" type="ORF">ACFFNX_41080</name>
</gene>
<proteinExistence type="predicted"/>
<keyword evidence="1" id="KW-0812">Transmembrane</keyword>
<evidence type="ECO:0008006" key="4">
    <source>
        <dbReference type="Google" id="ProtNLM"/>
    </source>
</evidence>
<accession>A0ABV5YU02</accession>
<evidence type="ECO:0000256" key="1">
    <source>
        <dbReference type="SAM" id="Phobius"/>
    </source>
</evidence>
<keyword evidence="1" id="KW-1133">Transmembrane helix</keyword>
<evidence type="ECO:0000313" key="3">
    <source>
        <dbReference type="Proteomes" id="UP001589627"/>
    </source>
</evidence>
<sequence>GHGLTGLDERVRAAGGFLDHRARNGEFRLVAMLPLAAEPEGGETPVPGAARTALLGLATAALMFVVLPMTMLVGVA</sequence>
<feature type="transmembrane region" description="Helical" evidence="1">
    <location>
        <begin position="53"/>
        <end position="75"/>
    </location>
</feature>